<feature type="non-terminal residue" evidence="1">
    <location>
        <position position="136"/>
    </location>
</feature>
<dbReference type="AlphaFoldDB" id="A0A7W3G1M0"/>
<organism evidence="1 2">
    <name type="scientific">Escherichia marmotae</name>
    <dbReference type="NCBI Taxonomy" id="1499973"/>
    <lineage>
        <taxon>Bacteria</taxon>
        <taxon>Pseudomonadati</taxon>
        <taxon>Pseudomonadota</taxon>
        <taxon>Gammaproteobacteria</taxon>
        <taxon>Enterobacterales</taxon>
        <taxon>Enterobacteriaceae</taxon>
        <taxon>Escherichia</taxon>
    </lineage>
</organism>
<name>A0A7W3G1M0_9ESCH</name>
<dbReference type="EMBL" id="JABXPT010000083">
    <property type="protein sequence ID" value="MBA7901262.1"/>
    <property type="molecule type" value="Genomic_DNA"/>
</dbReference>
<feature type="non-terminal residue" evidence="1">
    <location>
        <position position="1"/>
    </location>
</feature>
<protein>
    <submittedName>
        <fullName evidence="1">Shikimate transporter</fullName>
    </submittedName>
</protein>
<reference evidence="1 2" key="1">
    <citation type="submission" date="2020-06" db="EMBL/GenBank/DDBJ databases">
        <title>REHAB project genomes.</title>
        <authorList>
            <person name="Shaw L.P."/>
        </authorList>
    </citation>
    <scope>NUCLEOTIDE SEQUENCE [LARGE SCALE GENOMIC DNA]</scope>
    <source>
        <strain evidence="1 2">RHBSTW-00604</strain>
    </source>
</reference>
<dbReference type="Proteomes" id="UP000518474">
    <property type="component" value="Unassembled WGS sequence"/>
</dbReference>
<proteinExistence type="predicted"/>
<evidence type="ECO:0000313" key="1">
    <source>
        <dbReference type="EMBL" id="MBA7901262.1"/>
    </source>
</evidence>
<comment type="caution">
    <text evidence="1">The sequence shown here is derived from an EMBL/GenBank/DDBJ whole genome shotgun (WGS) entry which is preliminary data.</text>
</comment>
<sequence length="136" mass="14697">LFLSQNTEEDMRAELGLKSAAAVDVQRTLYDAGEGCVALPGAFGYGMTNAGSTVLVASNMGTIARTAHNVHPGRYYTFSTQTEETTGVTEIIWLDNNWGDKTSQTATKLVLFFGKDGRILMTVRGDNISAPVTWTN</sequence>
<accession>A0A7W3G1M0</accession>
<evidence type="ECO:0000313" key="2">
    <source>
        <dbReference type="Proteomes" id="UP000518474"/>
    </source>
</evidence>
<gene>
    <name evidence="1" type="ORF">HV245_24570</name>
</gene>